<dbReference type="EMBL" id="BAAALM010000005">
    <property type="protein sequence ID" value="GAA1200703.1"/>
    <property type="molecule type" value="Genomic_DNA"/>
</dbReference>
<organism evidence="2 3">
    <name type="scientific">Prauserella alba</name>
    <dbReference type="NCBI Taxonomy" id="176898"/>
    <lineage>
        <taxon>Bacteria</taxon>
        <taxon>Bacillati</taxon>
        <taxon>Actinomycetota</taxon>
        <taxon>Actinomycetes</taxon>
        <taxon>Pseudonocardiales</taxon>
        <taxon>Pseudonocardiaceae</taxon>
        <taxon>Prauserella</taxon>
    </lineage>
</organism>
<feature type="compositionally biased region" description="Basic and acidic residues" evidence="1">
    <location>
        <begin position="50"/>
        <end position="60"/>
    </location>
</feature>
<gene>
    <name evidence="2" type="ORF">GCM10009675_16290</name>
</gene>
<dbReference type="RefSeq" id="WP_253857078.1">
    <property type="nucleotide sequence ID" value="NZ_BAAALM010000005.1"/>
</dbReference>
<comment type="caution">
    <text evidence="2">The sequence shown here is derived from an EMBL/GenBank/DDBJ whole genome shotgun (WGS) entry which is preliminary data.</text>
</comment>
<name>A0ABN1VCD3_9PSEU</name>
<reference evidence="2 3" key="1">
    <citation type="journal article" date="2019" name="Int. J. Syst. Evol. Microbiol.">
        <title>The Global Catalogue of Microorganisms (GCM) 10K type strain sequencing project: providing services to taxonomists for standard genome sequencing and annotation.</title>
        <authorList>
            <consortium name="The Broad Institute Genomics Platform"/>
            <consortium name="The Broad Institute Genome Sequencing Center for Infectious Disease"/>
            <person name="Wu L."/>
            <person name="Ma J."/>
        </authorList>
    </citation>
    <scope>NUCLEOTIDE SEQUENCE [LARGE SCALE GENOMIC DNA]</scope>
    <source>
        <strain evidence="2 3">JCM 13022</strain>
    </source>
</reference>
<dbReference type="Proteomes" id="UP001500467">
    <property type="component" value="Unassembled WGS sequence"/>
</dbReference>
<evidence type="ECO:0000313" key="2">
    <source>
        <dbReference type="EMBL" id="GAA1200703.1"/>
    </source>
</evidence>
<evidence type="ECO:0000256" key="1">
    <source>
        <dbReference type="SAM" id="MobiDB-lite"/>
    </source>
</evidence>
<proteinExistence type="predicted"/>
<feature type="region of interest" description="Disordered" evidence="1">
    <location>
        <begin position="1"/>
        <end position="68"/>
    </location>
</feature>
<keyword evidence="3" id="KW-1185">Reference proteome</keyword>
<protein>
    <submittedName>
        <fullName evidence="2">Uncharacterized protein</fullName>
    </submittedName>
</protein>
<evidence type="ECO:0000313" key="3">
    <source>
        <dbReference type="Proteomes" id="UP001500467"/>
    </source>
</evidence>
<sequence length="68" mass="7604">MAVRLEMTGSSTQTPEPDVPDLTDHAVPALPSPRKPRRFGPGLVSRRPREHGDSPDDRRLTSRYVARL</sequence>
<accession>A0ABN1VCD3</accession>